<comment type="similarity">
    <text evidence="4 15">Belongs to the purine/pyrimidine phosphoribosyltransferase family.</text>
</comment>
<evidence type="ECO:0000256" key="15">
    <source>
        <dbReference type="RuleBase" id="RU364099"/>
    </source>
</evidence>
<evidence type="ECO:0000256" key="9">
    <source>
        <dbReference type="ARBA" id="ARBA00022723"/>
    </source>
</evidence>
<comment type="subcellular location">
    <subcellularLocation>
        <location evidence="2 15">Cytoplasm</location>
    </subcellularLocation>
</comment>
<dbReference type="KEGG" id="tle:Tlet_0012"/>
<dbReference type="PANTHER" id="PTHR43340">
    <property type="entry name" value="HYPOXANTHINE-GUANINE PHOSPHORIBOSYLTRANSFERASE"/>
    <property type="match status" value="1"/>
</dbReference>
<evidence type="ECO:0000256" key="6">
    <source>
        <dbReference type="ARBA" id="ARBA00022490"/>
    </source>
</evidence>
<dbReference type="InterPro" id="IPR000836">
    <property type="entry name" value="PRTase_dom"/>
</dbReference>
<dbReference type="GO" id="GO:0004422">
    <property type="term" value="F:hypoxanthine phosphoribosyltransferase activity"/>
    <property type="evidence" value="ECO:0007669"/>
    <property type="project" value="InterPro"/>
</dbReference>
<evidence type="ECO:0000256" key="13">
    <source>
        <dbReference type="ARBA" id="ARBA00048811"/>
    </source>
</evidence>
<dbReference type="OrthoDB" id="9802824at2"/>
<dbReference type="STRING" id="416591.Tlet_0012"/>
<accession>A8F351</accession>
<gene>
    <name evidence="17" type="ordered locus">Tlet_0012</name>
</gene>
<keyword evidence="8 15" id="KW-0808">Transferase</keyword>
<dbReference type="GO" id="GO:0006166">
    <property type="term" value="P:purine ribonucleoside salvage"/>
    <property type="evidence" value="ECO:0007669"/>
    <property type="project" value="UniProtKB-KW"/>
</dbReference>
<dbReference type="GO" id="GO:0000287">
    <property type="term" value="F:magnesium ion binding"/>
    <property type="evidence" value="ECO:0007669"/>
    <property type="project" value="TreeGrafter"/>
</dbReference>
<protein>
    <recommendedName>
        <fullName evidence="5 15">Hypoxanthine phosphoribosyltransferase</fullName>
        <ecNumber evidence="5 15">2.4.2.8</ecNumber>
    </recommendedName>
</protein>
<evidence type="ECO:0000256" key="5">
    <source>
        <dbReference type="ARBA" id="ARBA00011895"/>
    </source>
</evidence>
<name>A8F351_PSELT</name>
<dbReference type="EC" id="2.4.2.8" evidence="5 15"/>
<dbReference type="EMBL" id="CP000812">
    <property type="protein sequence ID" value="ABV32585.1"/>
    <property type="molecule type" value="Genomic_DNA"/>
</dbReference>
<dbReference type="Pfam" id="PF00156">
    <property type="entry name" value="Pribosyltran"/>
    <property type="match status" value="1"/>
</dbReference>
<dbReference type="GO" id="GO:0000166">
    <property type="term" value="F:nucleotide binding"/>
    <property type="evidence" value="ECO:0007669"/>
    <property type="project" value="UniProtKB-KW"/>
</dbReference>
<keyword evidence="9 15" id="KW-0479">Metal-binding</keyword>
<reference evidence="17 18" key="1">
    <citation type="submission" date="2007-08" db="EMBL/GenBank/DDBJ databases">
        <title>Complete sequence of Thermotoga lettingae TMO.</title>
        <authorList>
            <consortium name="US DOE Joint Genome Institute"/>
            <person name="Copeland A."/>
            <person name="Lucas S."/>
            <person name="Lapidus A."/>
            <person name="Barry K."/>
            <person name="Glavina del Rio T."/>
            <person name="Dalin E."/>
            <person name="Tice H."/>
            <person name="Pitluck S."/>
            <person name="Foster B."/>
            <person name="Bruce D."/>
            <person name="Schmutz J."/>
            <person name="Larimer F."/>
            <person name="Land M."/>
            <person name="Hauser L."/>
            <person name="Kyrpides N."/>
            <person name="Mikhailova N."/>
            <person name="Nelson K."/>
            <person name="Gogarten J.P."/>
            <person name="Noll K."/>
            <person name="Richardson P."/>
        </authorList>
    </citation>
    <scope>NUCLEOTIDE SEQUENCE [LARGE SCALE GENOMIC DNA]</scope>
    <source>
        <strain evidence="18">ATCC BAA-301 / DSM 14385 / NBRC 107922 / TMO</strain>
    </source>
</reference>
<evidence type="ECO:0000256" key="11">
    <source>
        <dbReference type="ARBA" id="ARBA00022741"/>
    </source>
</evidence>
<comment type="pathway">
    <text evidence="3 15">Purine metabolism; IMP biosynthesis via salvage pathway; IMP from hypoxanthine: step 1/1.</text>
</comment>
<dbReference type="InterPro" id="IPR005904">
    <property type="entry name" value="Hxn_phspho_trans"/>
</dbReference>
<proteinExistence type="inferred from homology"/>
<dbReference type="GO" id="GO:0005829">
    <property type="term" value="C:cytosol"/>
    <property type="evidence" value="ECO:0007669"/>
    <property type="project" value="TreeGrafter"/>
</dbReference>
<evidence type="ECO:0000256" key="14">
    <source>
        <dbReference type="ARBA" id="ARBA00049402"/>
    </source>
</evidence>
<evidence type="ECO:0000256" key="4">
    <source>
        <dbReference type="ARBA" id="ARBA00008391"/>
    </source>
</evidence>
<reference evidence="17 18" key="2">
    <citation type="journal article" date="2009" name="Proc. Natl. Acad. Sci. U.S.A.">
        <title>On the chimeric nature, thermophilic origin, and phylogenetic placement of the Thermotogales.</title>
        <authorList>
            <person name="Zhaxybayeva O."/>
            <person name="Swithers K.S."/>
            <person name="Lapierre P."/>
            <person name="Fournier G.P."/>
            <person name="Bickhart D.M."/>
            <person name="DeBoy R.T."/>
            <person name="Nelson K.E."/>
            <person name="Nesbo C.L."/>
            <person name="Doolittle W.F."/>
            <person name="Gogarten J.P."/>
            <person name="Noll K.M."/>
        </authorList>
    </citation>
    <scope>NUCLEOTIDE SEQUENCE [LARGE SCALE GENOMIC DNA]</scope>
    <source>
        <strain evidence="18">ATCC BAA-301 / DSM 14385 / NBRC 107922 / TMO</strain>
    </source>
</reference>
<dbReference type="eggNOG" id="COG0634">
    <property type="taxonomic scope" value="Bacteria"/>
</dbReference>
<dbReference type="CDD" id="cd06223">
    <property type="entry name" value="PRTases_typeI"/>
    <property type="match status" value="1"/>
</dbReference>
<dbReference type="InterPro" id="IPR050408">
    <property type="entry name" value="HGPRT"/>
</dbReference>
<evidence type="ECO:0000256" key="12">
    <source>
        <dbReference type="ARBA" id="ARBA00022842"/>
    </source>
</evidence>
<organism evidence="17 18">
    <name type="scientific">Pseudothermotoga lettingae (strain ATCC BAA-301 / DSM 14385 / NBRC 107922 / TMO)</name>
    <name type="common">Thermotoga lettingae</name>
    <dbReference type="NCBI Taxonomy" id="416591"/>
    <lineage>
        <taxon>Bacteria</taxon>
        <taxon>Thermotogati</taxon>
        <taxon>Thermotogota</taxon>
        <taxon>Thermotogae</taxon>
        <taxon>Thermotogales</taxon>
        <taxon>Thermotogaceae</taxon>
        <taxon>Pseudothermotoga</taxon>
    </lineage>
</organism>
<dbReference type="GO" id="GO:0046100">
    <property type="term" value="P:hypoxanthine metabolic process"/>
    <property type="evidence" value="ECO:0007669"/>
    <property type="project" value="TreeGrafter"/>
</dbReference>
<comment type="catalytic activity">
    <reaction evidence="13">
        <text>GMP + diphosphate = guanine + 5-phospho-alpha-D-ribose 1-diphosphate</text>
        <dbReference type="Rhea" id="RHEA:25424"/>
        <dbReference type="ChEBI" id="CHEBI:16235"/>
        <dbReference type="ChEBI" id="CHEBI:33019"/>
        <dbReference type="ChEBI" id="CHEBI:58017"/>
        <dbReference type="ChEBI" id="CHEBI:58115"/>
        <dbReference type="EC" id="2.4.2.8"/>
    </reaction>
    <physiologicalReaction direction="right-to-left" evidence="13">
        <dbReference type="Rhea" id="RHEA:25426"/>
    </physiologicalReaction>
</comment>
<keyword evidence="6 15" id="KW-0963">Cytoplasm</keyword>
<dbReference type="UniPathway" id="UPA00591">
    <property type="reaction ID" value="UER00648"/>
</dbReference>
<keyword evidence="12 15" id="KW-0460">Magnesium</keyword>
<dbReference type="RefSeq" id="WP_012002066.1">
    <property type="nucleotide sequence ID" value="NC_009828.1"/>
</dbReference>
<dbReference type="Gene3D" id="3.40.50.2020">
    <property type="match status" value="1"/>
</dbReference>
<dbReference type="SUPFAM" id="SSF53271">
    <property type="entry name" value="PRTase-like"/>
    <property type="match status" value="1"/>
</dbReference>
<dbReference type="HOGENOM" id="CLU_073615_0_1_0"/>
<comment type="cofactor">
    <cofactor evidence="1 15">
        <name>Mg(2+)</name>
        <dbReference type="ChEBI" id="CHEBI:18420"/>
    </cofactor>
</comment>
<dbReference type="Proteomes" id="UP000002016">
    <property type="component" value="Chromosome"/>
</dbReference>
<dbReference type="GO" id="GO:0052657">
    <property type="term" value="F:guanine phosphoribosyltransferase activity"/>
    <property type="evidence" value="ECO:0007669"/>
    <property type="project" value="RHEA"/>
</dbReference>
<dbReference type="GO" id="GO:0032264">
    <property type="term" value="P:IMP salvage"/>
    <property type="evidence" value="ECO:0007669"/>
    <property type="project" value="UniProtKB-UniPathway"/>
</dbReference>
<evidence type="ECO:0000256" key="1">
    <source>
        <dbReference type="ARBA" id="ARBA00001946"/>
    </source>
</evidence>
<keyword evidence="11 15" id="KW-0547">Nucleotide-binding</keyword>
<evidence type="ECO:0000259" key="16">
    <source>
        <dbReference type="Pfam" id="PF00156"/>
    </source>
</evidence>
<keyword evidence="18" id="KW-1185">Reference proteome</keyword>
<evidence type="ECO:0000256" key="2">
    <source>
        <dbReference type="ARBA" id="ARBA00004496"/>
    </source>
</evidence>
<dbReference type="NCBIfam" id="TIGR01203">
    <property type="entry name" value="HGPRTase"/>
    <property type="match status" value="1"/>
</dbReference>
<dbReference type="GO" id="GO:0006178">
    <property type="term" value="P:guanine salvage"/>
    <property type="evidence" value="ECO:0007669"/>
    <property type="project" value="TreeGrafter"/>
</dbReference>
<dbReference type="GO" id="GO:0032263">
    <property type="term" value="P:GMP salvage"/>
    <property type="evidence" value="ECO:0007669"/>
    <property type="project" value="TreeGrafter"/>
</dbReference>
<evidence type="ECO:0000256" key="10">
    <source>
        <dbReference type="ARBA" id="ARBA00022726"/>
    </source>
</evidence>
<dbReference type="PANTHER" id="PTHR43340:SF1">
    <property type="entry name" value="HYPOXANTHINE PHOSPHORIBOSYLTRANSFERASE"/>
    <property type="match status" value="1"/>
</dbReference>
<feature type="domain" description="Phosphoribosyltransferase" evidence="16">
    <location>
        <begin position="26"/>
        <end position="156"/>
    </location>
</feature>
<evidence type="ECO:0000256" key="7">
    <source>
        <dbReference type="ARBA" id="ARBA00022676"/>
    </source>
</evidence>
<evidence type="ECO:0000256" key="3">
    <source>
        <dbReference type="ARBA" id="ARBA00004669"/>
    </source>
</evidence>
<keyword evidence="7 15" id="KW-0328">Glycosyltransferase</keyword>
<keyword evidence="10 15" id="KW-0660">Purine salvage</keyword>
<evidence type="ECO:0000313" key="18">
    <source>
        <dbReference type="Proteomes" id="UP000002016"/>
    </source>
</evidence>
<dbReference type="AlphaFoldDB" id="A8F351"/>
<evidence type="ECO:0000313" key="17">
    <source>
        <dbReference type="EMBL" id="ABV32585.1"/>
    </source>
</evidence>
<evidence type="ECO:0000256" key="8">
    <source>
        <dbReference type="ARBA" id="ARBA00022679"/>
    </source>
</evidence>
<dbReference type="InterPro" id="IPR029057">
    <property type="entry name" value="PRTase-like"/>
</dbReference>
<comment type="catalytic activity">
    <reaction evidence="14">
        <text>IMP + diphosphate = hypoxanthine + 5-phospho-alpha-D-ribose 1-diphosphate</text>
        <dbReference type="Rhea" id="RHEA:17973"/>
        <dbReference type="ChEBI" id="CHEBI:17368"/>
        <dbReference type="ChEBI" id="CHEBI:33019"/>
        <dbReference type="ChEBI" id="CHEBI:58017"/>
        <dbReference type="ChEBI" id="CHEBI:58053"/>
        <dbReference type="EC" id="2.4.2.8"/>
    </reaction>
    <physiologicalReaction direction="right-to-left" evidence="14">
        <dbReference type="Rhea" id="RHEA:17975"/>
    </physiologicalReaction>
</comment>
<sequence length="170" mass="19478">MLPKILFDEGAVRSRISEMGREIEEYYRDKTDSLSAICVLKGSVHFFSELVLSINMNISYSFVHVSSYAGTQSTGRIRVKSWVDEDLAGKHVLVVEDIIDTGNTLRYILAYLRKYKPADLKVVTLIEKQKHDHGIPIDFVGFKVGDLFVVGYGLDYEERYRNLPYIGYLE</sequence>